<evidence type="ECO:0000256" key="9">
    <source>
        <dbReference type="RuleBase" id="RU000644"/>
    </source>
</evidence>
<dbReference type="InterPro" id="IPR009000">
    <property type="entry name" value="Transl_B-barrel_sf"/>
</dbReference>
<evidence type="ECO:0000256" key="8">
    <source>
        <dbReference type="HAMAP-Rule" id="MF_00100"/>
    </source>
</evidence>
<dbReference type="Pfam" id="PF00009">
    <property type="entry name" value="GTP_EFTU"/>
    <property type="match status" value="1"/>
</dbReference>
<evidence type="ECO:0000256" key="5">
    <source>
        <dbReference type="ARBA" id="ARBA00022917"/>
    </source>
</evidence>
<dbReference type="AlphaFoldDB" id="A0A397WRQ3"/>
<dbReference type="PANTHER" id="PTHR43381:SF4">
    <property type="entry name" value="EUKARYOTIC TRANSLATION INITIATION FACTOR 5B"/>
    <property type="match status" value="1"/>
</dbReference>
<accession>A0A397WRQ3</accession>
<feature type="coiled-coil region" evidence="10">
    <location>
        <begin position="550"/>
        <end position="581"/>
    </location>
</feature>
<comment type="caution">
    <text evidence="12">The sequence shown here is derived from an EMBL/GenBank/DDBJ whole genome shotgun (WGS) entry which is preliminary data.</text>
</comment>
<dbReference type="Pfam" id="PF11987">
    <property type="entry name" value="IF-2"/>
    <property type="match status" value="1"/>
</dbReference>
<dbReference type="InterPro" id="IPR023115">
    <property type="entry name" value="TIF_IF2_dom3"/>
</dbReference>
<dbReference type="GO" id="GO:0005525">
    <property type="term" value="F:GTP binding"/>
    <property type="evidence" value="ECO:0007669"/>
    <property type="project" value="UniProtKB-KW"/>
</dbReference>
<sequence>MAIRSPIVVVLGHVDSGKTSLLDSIRQTSLTEKEAGGITQHIGATEVPIEVVEKVSKPLMGLFNFRLNIPSILFIDTPGHEAFSNLRKRGGSIADFAIIVVDVIEGIQKQTIESIEICKQFKVPFLIALNKIDRIDGWKPQNTYVFLDSIKKQGQRTAEELEKRLYDVVYKLYELGFESERFDRVKDFRREVAIIPVSAKTKEGLAELLLIISGLVQRFLEERLKIDVEGPGKGVILERKEVKGLGDVIDVILYDGKIKKGDRIAFLTREGVKITNVKAIYKPEALKDIRFKTKFYEVEEATAACGVRISGEGLEEAIPGSHIYVITSEEELSKIKSEIEREVSEIIFSTDRIGVVAKADTLGTLEVLIKILKENNIPVARSDIGDITKEDIMFAYSVKEKKPEYGIIIGFNVKVDKNAEDFLKSYNIRVILGNVVYRMIEDIQNYVNELTKKKLPSDLPSVAKIRILPGNVFRRSSPAIVGVEVLAGELRKDVYLMREDGKVIGKVLSIQYEKKNLDNARKGDKVAVSIDDAVVGRNVEEGNILYTFLLEDQFRKYKEYKDMLSEEQKEVLREIANIMRKTNPAWGL</sequence>
<evidence type="ECO:0000256" key="7">
    <source>
        <dbReference type="ARBA" id="ARBA00024852"/>
    </source>
</evidence>
<feature type="binding site" evidence="8">
    <location>
        <begin position="76"/>
        <end position="80"/>
    </location>
    <ligand>
        <name>GTP</name>
        <dbReference type="ChEBI" id="CHEBI:37565"/>
    </ligand>
</feature>
<gene>
    <name evidence="8" type="primary">infB</name>
    <name evidence="12" type="ORF">BXU00_02310</name>
</gene>
<evidence type="ECO:0000256" key="6">
    <source>
        <dbReference type="ARBA" id="ARBA00023134"/>
    </source>
</evidence>
<dbReference type="PROSITE" id="PS51722">
    <property type="entry name" value="G_TR_2"/>
    <property type="match status" value="1"/>
</dbReference>
<dbReference type="Pfam" id="PF14578">
    <property type="entry name" value="GTP_EFTU_D4"/>
    <property type="match status" value="1"/>
</dbReference>
<comment type="similarity">
    <text evidence="1 8 9">Belongs to the TRAFAC class translation factor GTPase superfamily. Classic translation factor GTPase family. IF-2 subfamily.</text>
</comment>
<dbReference type="SUPFAM" id="SSF52156">
    <property type="entry name" value="Initiation factor IF2/eIF5b, domain 3"/>
    <property type="match status" value="1"/>
</dbReference>
<organism evidence="12 13">
    <name type="scientific">Candidatus Nanoclepta minutus</name>
    <dbReference type="NCBI Taxonomy" id="1940235"/>
    <lineage>
        <taxon>Archaea</taxon>
        <taxon>Nanobdellota</taxon>
        <taxon>Candidatus Nanoclepta</taxon>
    </lineage>
</organism>
<keyword evidence="5 8" id="KW-0648">Protein biosynthesis</keyword>
<dbReference type="FunFam" id="3.40.50.300:FF:000112">
    <property type="entry name" value="Eukaryotic translation initiation factor 5B"/>
    <property type="match status" value="1"/>
</dbReference>
<dbReference type="InterPro" id="IPR036925">
    <property type="entry name" value="TIF_IF2_dom3_sf"/>
</dbReference>
<name>A0A397WRQ3_9ARCH</name>
<keyword evidence="4 8" id="KW-0547">Nucleotide-binding</keyword>
<dbReference type="NCBIfam" id="TIGR00231">
    <property type="entry name" value="small_GTP"/>
    <property type="match status" value="1"/>
</dbReference>
<evidence type="ECO:0000256" key="3">
    <source>
        <dbReference type="ARBA" id="ARBA00022540"/>
    </source>
</evidence>
<dbReference type="NCBIfam" id="NF003078">
    <property type="entry name" value="PRK04004.1"/>
    <property type="match status" value="1"/>
</dbReference>
<dbReference type="Gene3D" id="2.40.30.10">
    <property type="entry name" value="Translation factors"/>
    <property type="match status" value="2"/>
</dbReference>
<keyword evidence="10" id="KW-0175">Coiled coil</keyword>
<dbReference type="InterPro" id="IPR005225">
    <property type="entry name" value="Small_GTP-bd"/>
</dbReference>
<dbReference type="GO" id="GO:0003743">
    <property type="term" value="F:translation initiation factor activity"/>
    <property type="evidence" value="ECO:0007669"/>
    <property type="project" value="UniProtKB-UniRule"/>
</dbReference>
<dbReference type="Gene3D" id="3.40.50.300">
    <property type="entry name" value="P-loop containing nucleotide triphosphate hydrolases"/>
    <property type="match status" value="1"/>
</dbReference>
<dbReference type="InterPro" id="IPR029459">
    <property type="entry name" value="EFTU-type"/>
</dbReference>
<proteinExistence type="inferred from homology"/>
<evidence type="ECO:0000256" key="10">
    <source>
        <dbReference type="SAM" id="Coils"/>
    </source>
</evidence>
<dbReference type="PANTHER" id="PTHR43381">
    <property type="entry name" value="TRANSLATION INITIATION FACTOR IF-2-RELATED"/>
    <property type="match status" value="1"/>
</dbReference>
<feature type="binding site" evidence="8">
    <location>
        <begin position="130"/>
        <end position="133"/>
    </location>
    <ligand>
        <name>GTP</name>
        <dbReference type="ChEBI" id="CHEBI:37565"/>
    </ligand>
</feature>
<dbReference type="GO" id="GO:0005737">
    <property type="term" value="C:cytoplasm"/>
    <property type="evidence" value="ECO:0007669"/>
    <property type="project" value="TreeGrafter"/>
</dbReference>
<dbReference type="Gene3D" id="3.40.50.10050">
    <property type="entry name" value="Translation initiation factor IF- 2, domain 3"/>
    <property type="match status" value="1"/>
</dbReference>
<dbReference type="CDD" id="cd03703">
    <property type="entry name" value="aeIF5B_II"/>
    <property type="match status" value="1"/>
</dbReference>
<evidence type="ECO:0000256" key="2">
    <source>
        <dbReference type="ARBA" id="ARBA00020166"/>
    </source>
</evidence>
<evidence type="ECO:0000313" key="13">
    <source>
        <dbReference type="Proteomes" id="UP000266622"/>
    </source>
</evidence>
<dbReference type="PRINTS" id="PR00315">
    <property type="entry name" value="ELONGATNFCT"/>
</dbReference>
<dbReference type="HAMAP" id="MF_00100_A">
    <property type="entry name" value="IF_2_A"/>
    <property type="match status" value="1"/>
</dbReference>
<dbReference type="InterPro" id="IPR004544">
    <property type="entry name" value="TF_aIF-2_arc"/>
</dbReference>
<comment type="function">
    <text evidence="7 8 9">Function in general translation initiation by promoting the binding of the formylmethionine-tRNA to ribosomes. Seems to function along with eIF-2.</text>
</comment>
<evidence type="ECO:0000313" key="12">
    <source>
        <dbReference type="EMBL" id="RIB35336.1"/>
    </source>
</evidence>
<evidence type="ECO:0000256" key="1">
    <source>
        <dbReference type="ARBA" id="ARBA00007733"/>
    </source>
</evidence>
<dbReference type="Proteomes" id="UP000266622">
    <property type="component" value="Unassembled WGS sequence"/>
</dbReference>
<protein>
    <recommendedName>
        <fullName evidence="2 8">Probable translation initiation factor IF-2</fullName>
    </recommendedName>
</protein>
<dbReference type="CDD" id="cd01887">
    <property type="entry name" value="IF2_eIF5B"/>
    <property type="match status" value="1"/>
</dbReference>
<dbReference type="InterPro" id="IPR027417">
    <property type="entry name" value="P-loop_NTPase"/>
</dbReference>
<dbReference type="CDD" id="cd16266">
    <property type="entry name" value="IF2_aeIF5B_IV"/>
    <property type="match status" value="1"/>
</dbReference>
<feature type="domain" description="Tr-type G" evidence="11">
    <location>
        <begin position="3"/>
        <end position="221"/>
    </location>
</feature>
<dbReference type="FunFam" id="3.40.50.10050:FF:000001">
    <property type="entry name" value="Translation initiation factor IF-2"/>
    <property type="match status" value="1"/>
</dbReference>
<dbReference type="SUPFAM" id="SSF52540">
    <property type="entry name" value="P-loop containing nucleoside triphosphate hydrolases"/>
    <property type="match status" value="1"/>
</dbReference>
<keyword evidence="6 8" id="KW-0342">GTP-binding</keyword>
<dbReference type="InterPro" id="IPR015760">
    <property type="entry name" value="TIF_IF2"/>
</dbReference>
<dbReference type="GO" id="GO:0003924">
    <property type="term" value="F:GTPase activity"/>
    <property type="evidence" value="ECO:0007669"/>
    <property type="project" value="UniProtKB-UniRule"/>
</dbReference>
<dbReference type="SUPFAM" id="SSF50447">
    <property type="entry name" value="Translation proteins"/>
    <property type="match status" value="1"/>
</dbReference>
<dbReference type="NCBIfam" id="TIGR00491">
    <property type="entry name" value="aIF-2"/>
    <property type="match status" value="1"/>
</dbReference>
<comment type="caution">
    <text evidence="8">Lacks conserved residue(s) required for the propagation of feature annotation.</text>
</comment>
<dbReference type="EMBL" id="MWMI01000003">
    <property type="protein sequence ID" value="RIB35336.1"/>
    <property type="molecule type" value="Genomic_DNA"/>
</dbReference>
<keyword evidence="3 8" id="KW-0396">Initiation factor</keyword>
<evidence type="ECO:0000259" key="11">
    <source>
        <dbReference type="PROSITE" id="PS51722"/>
    </source>
</evidence>
<evidence type="ECO:0000256" key="4">
    <source>
        <dbReference type="ARBA" id="ARBA00022741"/>
    </source>
</evidence>
<reference evidence="12 13" key="1">
    <citation type="journal article" date="2018" name="Syst. Appl. Microbiol.">
        <title>A new symbiotic nanoarchaeote (Candidatus Nanoclepta minutus) and its host (Zestosphaera tikiterensis gen. nov., sp. nov.) from a New Zealand hot spring.</title>
        <authorList>
            <person name="St John E."/>
            <person name="Liu Y."/>
            <person name="Podar M."/>
            <person name="Stott M.B."/>
            <person name="Meneghin J."/>
            <person name="Chen Z."/>
            <person name="Lagutin K."/>
            <person name="Mitchell K."/>
            <person name="Reysenbach A.L."/>
        </authorList>
    </citation>
    <scope>NUCLEOTIDE SEQUENCE [LARGE SCALE GENOMIC DNA]</scope>
    <source>
        <strain evidence="12">NZ3</strain>
    </source>
</reference>
<dbReference type="InterPro" id="IPR000795">
    <property type="entry name" value="T_Tr_GTP-bd_dom"/>
</dbReference>